<dbReference type="PANTHER" id="PTHR43649:SF12">
    <property type="entry name" value="DIACETYLCHITOBIOSE BINDING PROTEIN DASA"/>
    <property type="match status" value="1"/>
</dbReference>
<dbReference type="SUPFAM" id="SSF53850">
    <property type="entry name" value="Periplasmic binding protein-like II"/>
    <property type="match status" value="1"/>
</dbReference>
<evidence type="ECO:0000256" key="1">
    <source>
        <dbReference type="SAM" id="SignalP"/>
    </source>
</evidence>
<dbReference type="PROSITE" id="PS51318">
    <property type="entry name" value="TAT"/>
    <property type="match status" value="1"/>
</dbReference>
<accession>A0A6B1D939</accession>
<organism evidence="2">
    <name type="scientific">Caldilineaceae bacterium SB0661_bin_32</name>
    <dbReference type="NCBI Taxonomy" id="2605255"/>
    <lineage>
        <taxon>Bacteria</taxon>
        <taxon>Bacillati</taxon>
        <taxon>Chloroflexota</taxon>
        <taxon>Caldilineae</taxon>
        <taxon>Caldilineales</taxon>
        <taxon>Caldilineaceae</taxon>
    </lineage>
</organism>
<sequence>MTETRLSRRNFLQMAGLSAAGVALAACAAPVAPQEGAGDMEGGAEPQTVQFYTLVWQPGAVEAAQAAIDNWNAEHGSRITAEYIQGGWGQARDYLTTSIAGGVTPDIVHGITAWANEYGTQGGYLDLTELMNNSGLVETTHPKALDAAVSPLDGKIFSVPWCWEVGTMYVNADRFHEAGFELPLDGWTWDEFIPAAKELTSPPEYYGLAANLTATQTTEDIIAWMWQTGAEVMGGSGQNWEIDVQPAREALQLWHDMLWVDDILSQESFGGSNTLEAFGLGIYTMRQTGCWARRIVMEAEPEFEWHMVPLPHYKRHANSSEPQTWSVATDATARGTVDAAWEVTLWLSNDENSSAIAYGDWLFPTSIKAMEDPRFTTTEHAWDVALREVEHGVGYPKHPAWAEFDDRLLGPNIQKYLQNEMTLDELIDLLEVEGTKILQEYQA</sequence>
<dbReference type="InterPro" id="IPR006311">
    <property type="entry name" value="TAT_signal"/>
</dbReference>
<dbReference type="Gene3D" id="3.40.190.10">
    <property type="entry name" value="Periplasmic binding protein-like II"/>
    <property type="match status" value="1"/>
</dbReference>
<dbReference type="InterPro" id="IPR006059">
    <property type="entry name" value="SBP"/>
</dbReference>
<protein>
    <submittedName>
        <fullName evidence="2">Extracellular solute-binding protein</fullName>
    </submittedName>
</protein>
<gene>
    <name evidence="2" type="ORF">F4X14_13210</name>
</gene>
<proteinExistence type="predicted"/>
<name>A0A6B1D939_9CHLR</name>
<feature type="signal peptide" evidence="1">
    <location>
        <begin position="1"/>
        <end position="25"/>
    </location>
</feature>
<dbReference type="InterPro" id="IPR050490">
    <property type="entry name" value="Bact_solute-bd_prot1"/>
</dbReference>
<comment type="caution">
    <text evidence="2">The sequence shown here is derived from an EMBL/GenBank/DDBJ whole genome shotgun (WGS) entry which is preliminary data.</text>
</comment>
<dbReference type="InterPro" id="IPR019546">
    <property type="entry name" value="TAT_signal_bac_arc"/>
</dbReference>
<dbReference type="AlphaFoldDB" id="A0A6B1D939"/>
<keyword evidence="1" id="KW-0732">Signal</keyword>
<feature type="chain" id="PRO_5025341105" evidence="1">
    <location>
        <begin position="26"/>
        <end position="443"/>
    </location>
</feature>
<dbReference type="PANTHER" id="PTHR43649">
    <property type="entry name" value="ARABINOSE-BINDING PROTEIN-RELATED"/>
    <property type="match status" value="1"/>
</dbReference>
<evidence type="ECO:0000313" key="2">
    <source>
        <dbReference type="EMBL" id="MYC95912.1"/>
    </source>
</evidence>
<dbReference type="Pfam" id="PF01547">
    <property type="entry name" value="SBP_bac_1"/>
    <property type="match status" value="1"/>
</dbReference>
<dbReference type="NCBIfam" id="TIGR01409">
    <property type="entry name" value="TAT_signal_seq"/>
    <property type="match status" value="1"/>
</dbReference>
<reference evidence="2" key="1">
    <citation type="submission" date="2019-09" db="EMBL/GenBank/DDBJ databases">
        <title>Characterisation of the sponge microbiome using genome-centric metagenomics.</title>
        <authorList>
            <person name="Engelberts J.P."/>
            <person name="Robbins S.J."/>
            <person name="De Goeij J.M."/>
            <person name="Aranda M."/>
            <person name="Bell S.C."/>
            <person name="Webster N.S."/>
        </authorList>
    </citation>
    <scope>NUCLEOTIDE SEQUENCE</scope>
    <source>
        <strain evidence="2">SB0661_bin_32</strain>
    </source>
</reference>
<dbReference type="EMBL" id="VXMH01000071">
    <property type="protein sequence ID" value="MYC95912.1"/>
    <property type="molecule type" value="Genomic_DNA"/>
</dbReference>
<dbReference type="PROSITE" id="PS51257">
    <property type="entry name" value="PROKAR_LIPOPROTEIN"/>
    <property type="match status" value="1"/>
</dbReference>